<dbReference type="InterPro" id="IPR011059">
    <property type="entry name" value="Metal-dep_hydrolase_composite"/>
</dbReference>
<feature type="domain" description="FIMAH" evidence="3">
    <location>
        <begin position="572"/>
        <end position="651"/>
    </location>
</feature>
<evidence type="ECO:0000313" key="5">
    <source>
        <dbReference type="Proteomes" id="UP000281915"/>
    </source>
</evidence>
<dbReference type="SUPFAM" id="SSF51338">
    <property type="entry name" value="Composite domain of metallo-dependent hydrolases"/>
    <property type="match status" value="1"/>
</dbReference>
<dbReference type="Gene3D" id="3.20.20.140">
    <property type="entry name" value="Metal-dependent hydrolases"/>
    <property type="match status" value="1"/>
</dbReference>
<accession>A0A3M8C1N2</accession>
<dbReference type="Pfam" id="PF07969">
    <property type="entry name" value="Amidohydro_3"/>
    <property type="match status" value="1"/>
</dbReference>
<dbReference type="PANTHER" id="PTHR22642">
    <property type="entry name" value="IMIDAZOLONEPROPIONASE"/>
    <property type="match status" value="1"/>
</dbReference>
<dbReference type="InterPro" id="IPR013108">
    <property type="entry name" value="Amidohydro_3"/>
</dbReference>
<feature type="domain" description="Amidohydrolase 3" evidence="2">
    <location>
        <begin position="82"/>
        <end position="563"/>
    </location>
</feature>
<dbReference type="SUPFAM" id="SSF51556">
    <property type="entry name" value="Metallo-dependent hydrolases"/>
    <property type="match status" value="1"/>
</dbReference>
<dbReference type="InterPro" id="IPR054470">
    <property type="entry name" value="FIMAH_dom"/>
</dbReference>
<dbReference type="CDD" id="cd01300">
    <property type="entry name" value="YtcJ_like"/>
    <property type="match status" value="1"/>
</dbReference>
<gene>
    <name evidence="4" type="ORF">EDM58_23985</name>
</gene>
<keyword evidence="4" id="KW-0378">Hydrolase</keyword>
<dbReference type="AlphaFoldDB" id="A0A3M8C1N2"/>
<dbReference type="InterPro" id="IPR032466">
    <property type="entry name" value="Metal_Hydrolase"/>
</dbReference>
<dbReference type="Gene3D" id="2.30.40.10">
    <property type="entry name" value="Urease, subunit C, domain 1"/>
    <property type="match status" value="1"/>
</dbReference>
<feature type="chain" id="PRO_5018253995" evidence="1">
    <location>
        <begin position="28"/>
        <end position="659"/>
    </location>
</feature>
<feature type="signal peptide" evidence="1">
    <location>
        <begin position="1"/>
        <end position="27"/>
    </location>
</feature>
<evidence type="ECO:0000259" key="3">
    <source>
        <dbReference type="Pfam" id="PF22888"/>
    </source>
</evidence>
<dbReference type="GO" id="GO:0016810">
    <property type="term" value="F:hydrolase activity, acting on carbon-nitrogen (but not peptide) bonds"/>
    <property type="evidence" value="ECO:0007669"/>
    <property type="project" value="InterPro"/>
</dbReference>
<protein>
    <submittedName>
        <fullName evidence="4">Amidohydrolase</fullName>
    </submittedName>
</protein>
<sequence length="659" mass="73724">MIAMRVCSFLLFIVLLMSSVFTGSALAKDKAKQAADLIFENGSVYTVDKDRSIAEAVAVKDGKILYVGDSKGAAAFKGSNTRVIDLKGKMLLPGFIDSHAHAYLMAESLFWLDITNYSTLDEYKQAIKDYLKEHPDSKQLRGVGWKRDLIESSGLAPNEWLDQVVPDIPAVFISSSHHDLWVNSKALANAGIDKNTPDPKGGMIERDPKTGEPTGILQEFSAHNLVINALPQSDFTVQEYKETILAWQEFSAKNGVTGVFVPIHYPTENLLKAFEEMDNAGKLTMRYDLALWADENRGTEQISMFKELRDKYQGELYKVDSVKIFADGVGDDLLVWDQDVLEETVAALDKEGFRVYVHAIGIQGFYPSGNALDAFEYAVKVNGRRDSRHAITHISWVREDDVARFKDLGVIPVPQPAWFASRKSDYDLSEENLKDLRRMNSYFEAGIPVASSSDYPSTAQFLSDFIPFTGLEVGVTRLDRDKAVEADLDKAAWPKERASLEDMIASYTINGAHLIFAEDERGSIEVGKKADLVVVDKNLFELPVTEINQAKVLLTLFEGKEVFRDLTFIDVSYLQTLVEQFEKAGEFSNHGAARSLQAHLDTAARFEQQVASEQVVKHMQSFNQLLDDHKKAGAVSEDAYQSLKTHAEALLKKWQENMK</sequence>
<proteinExistence type="predicted"/>
<evidence type="ECO:0000259" key="2">
    <source>
        <dbReference type="Pfam" id="PF07969"/>
    </source>
</evidence>
<organism evidence="4 5">
    <name type="scientific">Brevibacillus panacihumi</name>
    <dbReference type="NCBI Taxonomy" id="497735"/>
    <lineage>
        <taxon>Bacteria</taxon>
        <taxon>Bacillati</taxon>
        <taxon>Bacillota</taxon>
        <taxon>Bacilli</taxon>
        <taxon>Bacillales</taxon>
        <taxon>Paenibacillaceae</taxon>
        <taxon>Brevibacillus</taxon>
    </lineage>
</organism>
<keyword evidence="1" id="KW-0732">Signal</keyword>
<dbReference type="EMBL" id="RHHT01000074">
    <property type="protein sequence ID" value="RNB69588.1"/>
    <property type="molecule type" value="Genomic_DNA"/>
</dbReference>
<evidence type="ECO:0000313" key="4">
    <source>
        <dbReference type="EMBL" id="RNB69588.1"/>
    </source>
</evidence>
<reference evidence="4 5" key="1">
    <citation type="submission" date="2018-10" db="EMBL/GenBank/DDBJ databases">
        <title>Phylogenomics of Brevibacillus.</title>
        <authorList>
            <person name="Dunlap C."/>
        </authorList>
    </citation>
    <scope>NUCLEOTIDE SEQUENCE [LARGE SCALE GENOMIC DNA]</scope>
    <source>
        <strain evidence="4 5">JCM 15085</strain>
    </source>
</reference>
<dbReference type="Proteomes" id="UP000281915">
    <property type="component" value="Unassembled WGS sequence"/>
</dbReference>
<name>A0A3M8C1N2_9BACL</name>
<dbReference type="InterPro" id="IPR033932">
    <property type="entry name" value="YtcJ-like"/>
</dbReference>
<dbReference type="Gene3D" id="3.10.310.70">
    <property type="match status" value="1"/>
</dbReference>
<comment type="caution">
    <text evidence="4">The sequence shown here is derived from an EMBL/GenBank/DDBJ whole genome shotgun (WGS) entry which is preliminary data.</text>
</comment>
<evidence type="ECO:0000256" key="1">
    <source>
        <dbReference type="SAM" id="SignalP"/>
    </source>
</evidence>
<dbReference type="Pfam" id="PF22888">
    <property type="entry name" value="FIMAH"/>
    <property type="match status" value="1"/>
</dbReference>
<dbReference type="PANTHER" id="PTHR22642:SF2">
    <property type="entry name" value="PROTEIN LONG AFTER FAR-RED 3"/>
    <property type="match status" value="1"/>
</dbReference>